<dbReference type="InterPro" id="IPR001375">
    <property type="entry name" value="Peptidase_S9_cat"/>
</dbReference>
<dbReference type="Gene3D" id="3.40.50.1820">
    <property type="entry name" value="alpha/beta hydrolase"/>
    <property type="match status" value="1"/>
</dbReference>
<dbReference type="Pfam" id="PF00326">
    <property type="entry name" value="Peptidase_S9"/>
    <property type="match status" value="1"/>
</dbReference>
<gene>
    <name evidence="4" type="ORF">HYPSUDRAFT_131432</name>
</gene>
<evidence type="ECO:0000256" key="1">
    <source>
        <dbReference type="ARBA" id="ARBA00022729"/>
    </source>
</evidence>
<evidence type="ECO:0000256" key="2">
    <source>
        <dbReference type="SAM" id="SignalP"/>
    </source>
</evidence>
<dbReference type="InterPro" id="IPR050955">
    <property type="entry name" value="Plant_Biomass_Hydrol_Est"/>
</dbReference>
<evidence type="ECO:0000313" key="5">
    <source>
        <dbReference type="Proteomes" id="UP000054270"/>
    </source>
</evidence>
<dbReference type="Proteomes" id="UP000054270">
    <property type="component" value="Unassembled WGS sequence"/>
</dbReference>
<dbReference type="SUPFAM" id="SSF53474">
    <property type="entry name" value="alpha/beta-Hydrolases"/>
    <property type="match status" value="1"/>
</dbReference>
<dbReference type="OrthoDB" id="449091at2759"/>
<dbReference type="AlphaFoldDB" id="A0A0D2LI24"/>
<keyword evidence="5" id="KW-1185">Reference proteome</keyword>
<feature type="chain" id="PRO_5002247047" description="Peptidase S9 prolyl oligopeptidase catalytic domain-containing protein" evidence="2">
    <location>
        <begin position="25"/>
        <end position="940"/>
    </location>
</feature>
<organism evidence="4 5">
    <name type="scientific">Hypholoma sublateritium (strain FD-334 SS-4)</name>
    <dbReference type="NCBI Taxonomy" id="945553"/>
    <lineage>
        <taxon>Eukaryota</taxon>
        <taxon>Fungi</taxon>
        <taxon>Dikarya</taxon>
        <taxon>Basidiomycota</taxon>
        <taxon>Agaricomycotina</taxon>
        <taxon>Agaricomycetes</taxon>
        <taxon>Agaricomycetidae</taxon>
        <taxon>Agaricales</taxon>
        <taxon>Agaricineae</taxon>
        <taxon>Strophariaceae</taxon>
        <taxon>Hypholoma</taxon>
    </lineage>
</organism>
<proteinExistence type="predicted"/>
<evidence type="ECO:0000313" key="4">
    <source>
        <dbReference type="EMBL" id="KJA27292.1"/>
    </source>
</evidence>
<dbReference type="PANTHER" id="PTHR43037">
    <property type="entry name" value="UNNAMED PRODUCT-RELATED"/>
    <property type="match status" value="1"/>
</dbReference>
<accession>A0A0D2LI24</accession>
<dbReference type="STRING" id="945553.A0A0D2LI24"/>
<dbReference type="OMA" id="HAREQHF"/>
<dbReference type="EMBL" id="KN817524">
    <property type="protein sequence ID" value="KJA27292.1"/>
    <property type="molecule type" value="Genomic_DNA"/>
</dbReference>
<dbReference type="GO" id="GO:0008236">
    <property type="term" value="F:serine-type peptidase activity"/>
    <property type="evidence" value="ECO:0007669"/>
    <property type="project" value="InterPro"/>
</dbReference>
<reference evidence="5" key="1">
    <citation type="submission" date="2014-04" db="EMBL/GenBank/DDBJ databases">
        <title>Evolutionary Origins and Diversification of the Mycorrhizal Mutualists.</title>
        <authorList>
            <consortium name="DOE Joint Genome Institute"/>
            <consortium name="Mycorrhizal Genomics Consortium"/>
            <person name="Kohler A."/>
            <person name="Kuo A."/>
            <person name="Nagy L.G."/>
            <person name="Floudas D."/>
            <person name="Copeland A."/>
            <person name="Barry K.W."/>
            <person name="Cichocki N."/>
            <person name="Veneault-Fourrey C."/>
            <person name="LaButti K."/>
            <person name="Lindquist E.A."/>
            <person name="Lipzen A."/>
            <person name="Lundell T."/>
            <person name="Morin E."/>
            <person name="Murat C."/>
            <person name="Riley R."/>
            <person name="Ohm R."/>
            <person name="Sun H."/>
            <person name="Tunlid A."/>
            <person name="Henrissat B."/>
            <person name="Grigoriev I.V."/>
            <person name="Hibbett D.S."/>
            <person name="Martin F."/>
        </authorList>
    </citation>
    <scope>NUCLEOTIDE SEQUENCE [LARGE SCALE GENOMIC DNA]</scope>
    <source>
        <strain evidence="5">FD-334 SS-4</strain>
    </source>
</reference>
<protein>
    <recommendedName>
        <fullName evidence="3">Peptidase S9 prolyl oligopeptidase catalytic domain-containing protein</fullName>
    </recommendedName>
</protein>
<feature type="domain" description="Peptidase S9 prolyl oligopeptidase catalytic" evidence="3">
    <location>
        <begin position="479"/>
        <end position="605"/>
    </location>
</feature>
<dbReference type="GO" id="GO:0006508">
    <property type="term" value="P:proteolysis"/>
    <property type="evidence" value="ECO:0007669"/>
    <property type="project" value="InterPro"/>
</dbReference>
<dbReference type="PANTHER" id="PTHR43037:SF4">
    <property type="entry name" value="PEPTIDASE S9 PROLYL OLIGOPEPTIDASE CATALYTIC DOMAIN-CONTAINING PROTEIN"/>
    <property type="match status" value="1"/>
</dbReference>
<name>A0A0D2LI24_HYPSF</name>
<keyword evidence="1 2" id="KW-0732">Signal</keyword>
<sequence>MGARTPIRSLHPLFGLVYVILAPAARIPSMTSVQSHLSLGSFWRAELDTVWDVLGPFPVHAREQHFISPAFPLNLSQPIDFHQEWPSSYADGGFVNWTKAIGTHDGDIEVSFPRIRQNIRATEGWAALQHHAILRTTLTIYPPTSLSHTDVPHLLVDLIQGSYFTLKEKTQVSDFIPQWFAGNIYNLERALPHIVPLPVTPSLTGEPTEYDLFISGDYEIRLFGDPLVSNSEMPVQKLGIRVQTQEPCPPIIHHESQDVICDFLNGYAFGNVLGIGIQSLKGWWTVESVEISTALTVTIGVDVELQATPIVVAPLQTRILPFFLRQSAPFTGDALQLDIYLKSGSLSENISISLPVVHHQLASSERQALRGTFLFAGSSPTAFLAIPPALHSPHPQPPVLALHGAGVDVLGGSFWQKSLPEIKSSWTIIPTGRTSWVCTGLDWHGPSTQDVWMALAELSTIIKDRIPGLPDAWMIPIDTKVILIGHSNGGQGVWHIASRFPDRILAAVPAAGYIKAQAYIPLTLSSGHFVDPALRAILESSLTPDDNDLHVSNLVDTPVLAIHGGDDENVPVWHTRELVATLKSWYPRADVTFLEDPTAGHWYPSILKRPEVQNFIERVLASSLERTEPTGAFTLTVANPRESGSLNGWKIHRLLIPGRLARLRVYNINQFRFDIEPSNIHTFSAPERSTPYEIHIGDQRVPVRRFQGEVHIYRDGSGIWRVTDIPGVTHTQPPGRLQTILLSPGPIVIVISKASSTHELLAAQRLAHVLLLYHKIDSEIIVESVLQAQAGEGRRWPVGNIVFIARPSSLLAEEILGKNRTPVRITDGTVQINQRRFGGSDQAVIFSHPHPTGTGGSLAVFILYNDISGLERTLRLFPFRTGVAVPDWLVVSEKMDNFGAGGIEAAGYVHFLRPVSDGRFSPTTLSVETKQSVGNGLEAQ</sequence>
<evidence type="ECO:0000259" key="3">
    <source>
        <dbReference type="Pfam" id="PF00326"/>
    </source>
</evidence>
<dbReference type="InterPro" id="IPR029058">
    <property type="entry name" value="AB_hydrolase_fold"/>
</dbReference>
<feature type="signal peptide" evidence="2">
    <location>
        <begin position="1"/>
        <end position="24"/>
    </location>
</feature>